<evidence type="ECO:0000256" key="2">
    <source>
        <dbReference type="ARBA" id="ARBA00023004"/>
    </source>
</evidence>
<dbReference type="GO" id="GO:0003824">
    <property type="term" value="F:catalytic activity"/>
    <property type="evidence" value="ECO:0007669"/>
    <property type="project" value="InterPro"/>
</dbReference>
<keyword evidence="1" id="KW-0479">Metal-binding</keyword>
<dbReference type="EMBL" id="LAZR01011335">
    <property type="protein sequence ID" value="KKM62260.1"/>
    <property type="molecule type" value="Genomic_DNA"/>
</dbReference>
<keyword evidence="2" id="KW-0408">Iron</keyword>
<gene>
    <name evidence="5" type="ORF">LCGC14_1523480</name>
</gene>
<dbReference type="SMART" id="SM00729">
    <property type="entry name" value="Elp3"/>
    <property type="match status" value="1"/>
</dbReference>
<sequence length="324" mass="36480">MKLLLKARKSSVLSSSSLKCFNDIFTLNPTAGCVHLCSYCYARGYSNYPGDETVVLYTNIVKKLENELNRKRKLPGFVYFSPSCDAFQPVKQILDTTFNLMSILLERGIGISFLTKGRIPDKFIALFKTHSNLVQAHMGITTLNSRIQRLIEPHATTPKIRLKNISSLVNIGILPEIKLDPLLPGLTDSTSNLEPLFKALNRAGIKSAGINYLFLRSVIHKNIRNTLAHTKALDRISGAFHNSVDLSLLAGKSRVKALNSYFRVKQYKRISLLAEKHGIKTHLCGCKNPDVTKELACRDIWHKYFSNRTTQYQLFDSTTVSETQ</sequence>
<proteinExistence type="predicted"/>
<accession>A0A0F9LDJ2</accession>
<evidence type="ECO:0000256" key="3">
    <source>
        <dbReference type="ARBA" id="ARBA00023014"/>
    </source>
</evidence>
<comment type="caution">
    <text evidence="5">The sequence shown here is derived from an EMBL/GenBank/DDBJ whole genome shotgun (WGS) entry which is preliminary data.</text>
</comment>
<dbReference type="SFLD" id="SFLDG01084">
    <property type="entry name" value="Uncharacterised_Radical_SAM_Su"/>
    <property type="match status" value="1"/>
</dbReference>
<dbReference type="InterPro" id="IPR040086">
    <property type="entry name" value="MJ0683-like"/>
</dbReference>
<dbReference type="InterPro" id="IPR058240">
    <property type="entry name" value="rSAM_sf"/>
</dbReference>
<dbReference type="InterPro" id="IPR007197">
    <property type="entry name" value="rSAM"/>
</dbReference>
<dbReference type="SUPFAM" id="SSF102114">
    <property type="entry name" value="Radical SAM enzymes"/>
    <property type="match status" value="1"/>
</dbReference>
<protein>
    <recommendedName>
        <fullName evidence="4">Elp3/MiaA/NifB-like radical SAM core domain-containing protein</fullName>
    </recommendedName>
</protein>
<dbReference type="GO" id="GO:0051536">
    <property type="term" value="F:iron-sulfur cluster binding"/>
    <property type="evidence" value="ECO:0007669"/>
    <property type="project" value="UniProtKB-KW"/>
</dbReference>
<dbReference type="InterPro" id="IPR006638">
    <property type="entry name" value="Elp3/MiaA/NifB-like_rSAM"/>
</dbReference>
<dbReference type="Gene3D" id="3.80.30.30">
    <property type="match status" value="1"/>
</dbReference>
<evidence type="ECO:0000313" key="5">
    <source>
        <dbReference type="EMBL" id="KKM62260.1"/>
    </source>
</evidence>
<dbReference type="SFLD" id="SFLDS00029">
    <property type="entry name" value="Radical_SAM"/>
    <property type="match status" value="1"/>
</dbReference>
<feature type="domain" description="Elp3/MiaA/NifB-like radical SAM core" evidence="4">
    <location>
        <begin position="23"/>
        <end position="239"/>
    </location>
</feature>
<dbReference type="PANTHER" id="PTHR43432:SF3">
    <property type="entry name" value="SLR0285 PROTEIN"/>
    <property type="match status" value="1"/>
</dbReference>
<dbReference type="PANTHER" id="PTHR43432">
    <property type="entry name" value="SLR0285 PROTEIN"/>
    <property type="match status" value="1"/>
</dbReference>
<keyword evidence="3" id="KW-0411">Iron-sulfur</keyword>
<name>A0A0F9LDJ2_9ZZZZ</name>
<dbReference type="Pfam" id="PF04055">
    <property type="entry name" value="Radical_SAM"/>
    <property type="match status" value="1"/>
</dbReference>
<evidence type="ECO:0000259" key="4">
    <source>
        <dbReference type="SMART" id="SM00729"/>
    </source>
</evidence>
<evidence type="ECO:0000256" key="1">
    <source>
        <dbReference type="ARBA" id="ARBA00022723"/>
    </source>
</evidence>
<reference evidence="5" key="1">
    <citation type="journal article" date="2015" name="Nature">
        <title>Complex archaea that bridge the gap between prokaryotes and eukaryotes.</title>
        <authorList>
            <person name="Spang A."/>
            <person name="Saw J.H."/>
            <person name="Jorgensen S.L."/>
            <person name="Zaremba-Niedzwiedzka K."/>
            <person name="Martijn J."/>
            <person name="Lind A.E."/>
            <person name="van Eijk R."/>
            <person name="Schleper C."/>
            <person name="Guy L."/>
            <person name="Ettema T.J."/>
        </authorList>
    </citation>
    <scope>NUCLEOTIDE SEQUENCE</scope>
</reference>
<organism evidence="5">
    <name type="scientific">marine sediment metagenome</name>
    <dbReference type="NCBI Taxonomy" id="412755"/>
    <lineage>
        <taxon>unclassified sequences</taxon>
        <taxon>metagenomes</taxon>
        <taxon>ecological metagenomes</taxon>
    </lineage>
</organism>
<dbReference type="AlphaFoldDB" id="A0A0F9LDJ2"/>
<dbReference type="GO" id="GO:0046872">
    <property type="term" value="F:metal ion binding"/>
    <property type="evidence" value="ECO:0007669"/>
    <property type="project" value="UniProtKB-KW"/>
</dbReference>